<gene>
    <name evidence="5" type="ORF">DYU11_00835</name>
</gene>
<evidence type="ECO:0000256" key="2">
    <source>
        <dbReference type="ARBA" id="ARBA00014024"/>
    </source>
</evidence>
<feature type="signal peptide" evidence="4">
    <location>
        <begin position="1"/>
        <end position="23"/>
    </location>
</feature>
<dbReference type="AlphaFoldDB" id="A0A418MHK0"/>
<name>A0A418MHK0_9BACT</name>
<organism evidence="5 6">
    <name type="scientific">Fibrisoma montanum</name>
    <dbReference type="NCBI Taxonomy" id="2305895"/>
    <lineage>
        <taxon>Bacteria</taxon>
        <taxon>Pseudomonadati</taxon>
        <taxon>Bacteroidota</taxon>
        <taxon>Cytophagia</taxon>
        <taxon>Cytophagales</taxon>
        <taxon>Spirosomataceae</taxon>
        <taxon>Fibrisoma</taxon>
    </lineage>
</organism>
<evidence type="ECO:0000256" key="3">
    <source>
        <dbReference type="ARBA" id="ARBA00022729"/>
    </source>
</evidence>
<comment type="function">
    <text evidence="1">May be involved in the biogenesis of curli organelles.</text>
</comment>
<comment type="caution">
    <text evidence="5">The sequence shown here is derived from an EMBL/GenBank/DDBJ whole genome shotgun (WGS) entry which is preliminary data.</text>
</comment>
<dbReference type="OrthoDB" id="1524955at2"/>
<evidence type="ECO:0000313" key="5">
    <source>
        <dbReference type="EMBL" id="RIV26899.1"/>
    </source>
</evidence>
<keyword evidence="3 4" id="KW-0732">Signal</keyword>
<feature type="chain" id="PRO_5019002791" description="Curli production assembly/transport component CsgE" evidence="4">
    <location>
        <begin position="24"/>
        <end position="172"/>
    </location>
</feature>
<dbReference type="Proteomes" id="UP000283523">
    <property type="component" value="Unassembled WGS sequence"/>
</dbReference>
<reference evidence="5 6" key="1">
    <citation type="submission" date="2018-08" db="EMBL/GenBank/DDBJ databases">
        <title>Fibrisoma montanum sp. nov., isolated from Danxia mountain soil.</title>
        <authorList>
            <person name="Huang Y."/>
        </authorList>
    </citation>
    <scope>NUCLEOTIDE SEQUENCE [LARGE SCALE GENOMIC DNA]</scope>
    <source>
        <strain evidence="5 6">HYT19</strain>
    </source>
</reference>
<dbReference type="RefSeq" id="WP_119665755.1">
    <property type="nucleotide sequence ID" value="NZ_QXED01000001.1"/>
</dbReference>
<evidence type="ECO:0000256" key="1">
    <source>
        <dbReference type="ARBA" id="ARBA00003989"/>
    </source>
</evidence>
<proteinExistence type="predicted"/>
<evidence type="ECO:0000313" key="6">
    <source>
        <dbReference type="Proteomes" id="UP000283523"/>
    </source>
</evidence>
<sequence>MNHRYVRFVAFLLGVFVSSFCLAQDPEVEGMGDLNEVLKEETLTEEGAESLLLDNTRSKIGRDFYETFYKAYVNAPPSAPADTSQLARKPLDFELDVFLVTIEELPSTSGIGNIVSVSVNDQLLWQQFVQARQDVIEEYALNAVETIRQYIISYRDTQQQLGDEDQRGSGIF</sequence>
<dbReference type="Pfam" id="PF10627">
    <property type="entry name" value="CsgE"/>
    <property type="match status" value="1"/>
</dbReference>
<dbReference type="EMBL" id="QXED01000001">
    <property type="protein sequence ID" value="RIV26899.1"/>
    <property type="molecule type" value="Genomic_DNA"/>
</dbReference>
<keyword evidence="6" id="KW-1185">Reference proteome</keyword>
<evidence type="ECO:0000256" key="4">
    <source>
        <dbReference type="SAM" id="SignalP"/>
    </source>
</evidence>
<dbReference type="InterPro" id="IPR018900">
    <property type="entry name" value="Curli_CsgE"/>
</dbReference>
<protein>
    <recommendedName>
        <fullName evidence="2">Curli production assembly/transport component CsgE</fullName>
    </recommendedName>
</protein>
<accession>A0A418MHK0</accession>